<dbReference type="PROSITE" id="PS50893">
    <property type="entry name" value="ABC_TRANSPORTER_2"/>
    <property type="match status" value="1"/>
</dbReference>
<organism evidence="10 11">
    <name type="scientific">Salipaludibacillus agaradhaerens</name>
    <name type="common">Bacillus agaradhaerens</name>
    <dbReference type="NCBI Taxonomy" id="76935"/>
    <lineage>
        <taxon>Bacteria</taxon>
        <taxon>Bacillati</taxon>
        <taxon>Bacillota</taxon>
        <taxon>Bacilli</taxon>
        <taxon>Bacillales</taxon>
        <taxon>Bacillaceae</taxon>
    </lineage>
</organism>
<dbReference type="SMART" id="SM00382">
    <property type="entry name" value="AAA"/>
    <property type="match status" value="1"/>
</dbReference>
<dbReference type="Pfam" id="PF00005">
    <property type="entry name" value="ABC_tran"/>
    <property type="match status" value="1"/>
</dbReference>
<dbReference type="PANTHER" id="PTHR43553">
    <property type="entry name" value="HEAVY METAL TRANSPORTER"/>
    <property type="match status" value="1"/>
</dbReference>
<dbReference type="InterPro" id="IPR017871">
    <property type="entry name" value="ABC_transporter-like_CS"/>
</dbReference>
<keyword evidence="5" id="KW-0547">Nucleotide-binding</keyword>
<dbReference type="GO" id="GO:0042626">
    <property type="term" value="F:ATPase-coupled transmembrane transporter activity"/>
    <property type="evidence" value="ECO:0007669"/>
    <property type="project" value="TreeGrafter"/>
</dbReference>
<dbReference type="InterPro" id="IPR003593">
    <property type="entry name" value="AAA+_ATPase"/>
</dbReference>
<keyword evidence="3" id="KW-0813">Transport</keyword>
<comment type="subcellular location">
    <subcellularLocation>
        <location evidence="1">Cell membrane</location>
        <topology evidence="1">Peripheral membrane protein</topology>
    </subcellularLocation>
</comment>
<dbReference type="GO" id="GO:0016887">
    <property type="term" value="F:ATP hydrolysis activity"/>
    <property type="evidence" value="ECO:0007669"/>
    <property type="project" value="InterPro"/>
</dbReference>
<keyword evidence="4" id="KW-1003">Cell membrane</keyword>
<accession>A0A9Q4B557</accession>
<comment type="caution">
    <text evidence="10">The sequence shown here is derived from an EMBL/GenBank/DDBJ whole genome shotgun (WGS) entry which is preliminary data.</text>
</comment>
<dbReference type="GO" id="GO:0005524">
    <property type="term" value="F:ATP binding"/>
    <property type="evidence" value="ECO:0007669"/>
    <property type="project" value="UniProtKB-KW"/>
</dbReference>
<evidence type="ECO:0000256" key="1">
    <source>
        <dbReference type="ARBA" id="ARBA00004202"/>
    </source>
</evidence>
<evidence type="ECO:0000313" key="10">
    <source>
        <dbReference type="EMBL" id="MCR6098315.1"/>
    </source>
</evidence>
<dbReference type="InterPro" id="IPR050095">
    <property type="entry name" value="ECF_ABC_transporter_ATP-bd"/>
</dbReference>
<reference evidence="10" key="1">
    <citation type="submission" date="2020-06" db="EMBL/GenBank/DDBJ databases">
        <title>Insight into the genomes of haloalkaliphilic bacilli from Kenyan soda lakes.</title>
        <authorList>
            <person name="Mwirichia R."/>
            <person name="Villamizar G.C."/>
            <person name="Poehlein A."/>
            <person name="Mugweru J."/>
            <person name="Kipnyargis A."/>
            <person name="Kiplimo D."/>
            <person name="Orwa P."/>
            <person name="Daniel R."/>
        </authorList>
    </citation>
    <scope>NUCLEOTIDE SEQUENCE</scope>
    <source>
        <strain evidence="10">B1096_S55</strain>
    </source>
</reference>
<protein>
    <submittedName>
        <fullName evidence="10">Energy-coupling factor transporter ATPase</fullName>
    </submittedName>
</protein>
<dbReference type="PROSITE" id="PS00211">
    <property type="entry name" value="ABC_TRANSPORTER_1"/>
    <property type="match status" value="1"/>
</dbReference>
<dbReference type="RefSeq" id="WP_257822670.1">
    <property type="nucleotide sequence ID" value="NZ_JABXYM010000001.1"/>
</dbReference>
<dbReference type="CDD" id="cd03225">
    <property type="entry name" value="ABC_cobalt_CbiO_domain1"/>
    <property type="match status" value="1"/>
</dbReference>
<evidence type="ECO:0000256" key="5">
    <source>
        <dbReference type="ARBA" id="ARBA00022741"/>
    </source>
</evidence>
<dbReference type="NCBIfam" id="NF010167">
    <property type="entry name" value="PRK13648.1"/>
    <property type="match status" value="1"/>
</dbReference>
<keyword evidence="6" id="KW-0067">ATP-binding</keyword>
<keyword evidence="8" id="KW-0472">Membrane</keyword>
<keyword evidence="11" id="KW-1185">Reference proteome</keyword>
<dbReference type="EMBL" id="JABXYM010000001">
    <property type="protein sequence ID" value="MCR6098315.1"/>
    <property type="molecule type" value="Genomic_DNA"/>
</dbReference>
<name>A0A9Q4B557_SALAG</name>
<evidence type="ECO:0000313" key="11">
    <source>
        <dbReference type="Proteomes" id="UP001057753"/>
    </source>
</evidence>
<dbReference type="InterPro" id="IPR003439">
    <property type="entry name" value="ABC_transporter-like_ATP-bd"/>
</dbReference>
<feature type="domain" description="ABC transporter" evidence="9">
    <location>
        <begin position="7"/>
        <end position="242"/>
    </location>
</feature>
<evidence type="ECO:0000256" key="7">
    <source>
        <dbReference type="ARBA" id="ARBA00022967"/>
    </source>
</evidence>
<evidence type="ECO:0000256" key="8">
    <source>
        <dbReference type="ARBA" id="ARBA00023136"/>
    </source>
</evidence>
<dbReference type="GO" id="GO:0043190">
    <property type="term" value="C:ATP-binding cassette (ABC) transporter complex"/>
    <property type="evidence" value="ECO:0007669"/>
    <property type="project" value="TreeGrafter"/>
</dbReference>
<gene>
    <name evidence="10" type="ORF">HXA33_17435</name>
</gene>
<dbReference type="FunFam" id="3.40.50.300:FF:000224">
    <property type="entry name" value="Energy-coupling factor transporter ATP-binding protein EcfA"/>
    <property type="match status" value="1"/>
</dbReference>
<dbReference type="Gene3D" id="3.40.50.300">
    <property type="entry name" value="P-loop containing nucleotide triphosphate hydrolases"/>
    <property type="match status" value="1"/>
</dbReference>
<evidence type="ECO:0000256" key="3">
    <source>
        <dbReference type="ARBA" id="ARBA00022448"/>
    </source>
</evidence>
<dbReference type="Proteomes" id="UP001057753">
    <property type="component" value="Unassembled WGS sequence"/>
</dbReference>
<dbReference type="GO" id="GO:0015087">
    <property type="term" value="F:cobalt ion transmembrane transporter activity"/>
    <property type="evidence" value="ECO:0007669"/>
    <property type="project" value="UniProtKB-ARBA"/>
</dbReference>
<dbReference type="InterPro" id="IPR015856">
    <property type="entry name" value="ABC_transpr_CbiO/EcfA_su"/>
</dbReference>
<dbReference type="InterPro" id="IPR027417">
    <property type="entry name" value="P-loop_NTPase"/>
</dbReference>
<keyword evidence="7" id="KW-1278">Translocase</keyword>
<dbReference type="InterPro" id="IPR030947">
    <property type="entry name" value="EcfA_1"/>
</dbReference>
<dbReference type="SUPFAM" id="SSF52540">
    <property type="entry name" value="P-loop containing nucleoside triphosphate hydrolases"/>
    <property type="match status" value="1"/>
</dbReference>
<dbReference type="PANTHER" id="PTHR43553:SF24">
    <property type="entry name" value="ENERGY-COUPLING FACTOR TRANSPORTER ATP-BINDING PROTEIN ECFA1"/>
    <property type="match status" value="1"/>
</dbReference>
<evidence type="ECO:0000259" key="9">
    <source>
        <dbReference type="PROSITE" id="PS50893"/>
    </source>
</evidence>
<sequence>MSTEKLIEVKNVSFRYRDDSPYVVKGINLSIKRGEWLTILGHNGSGKSTLAKMFNALYTPNEGDVISFGHNTKSSDTWTEIRRQAAMVFQNPDNQIVAPTVEDDVAFGLENAGVSYEDMRRRVSDSISRLGLEGMEKREPHQLSGGQKQRVALAGALALKPAVIILDEATSMLDPSGRAEVLTYIKNLHENENMTIITITHDVEEAVFADRLVVLKDGQVLKEGTPAHLLTDADFLREAHLKAPFTVQLTTELKKHGVDLRRDALTREELVEALWTYKQTH</sequence>
<dbReference type="AlphaFoldDB" id="A0A9Q4B557"/>
<evidence type="ECO:0000256" key="4">
    <source>
        <dbReference type="ARBA" id="ARBA00022475"/>
    </source>
</evidence>
<evidence type="ECO:0000256" key="2">
    <source>
        <dbReference type="ARBA" id="ARBA00005417"/>
    </source>
</evidence>
<comment type="similarity">
    <text evidence="2">Belongs to the ABC transporter superfamily.</text>
</comment>
<proteinExistence type="inferred from homology"/>
<dbReference type="NCBIfam" id="TIGR04520">
    <property type="entry name" value="ECF_ATPase_1"/>
    <property type="match status" value="1"/>
</dbReference>
<evidence type="ECO:0000256" key="6">
    <source>
        <dbReference type="ARBA" id="ARBA00022840"/>
    </source>
</evidence>